<accession>A0A9P9A2N6</accession>
<comment type="caution">
    <text evidence="2">The sequence shown here is derived from an EMBL/GenBank/DDBJ whole genome shotgun (WGS) entry which is preliminary data.</text>
</comment>
<sequence length="405" mass="46237">METLNNFQRKSLAPVPVWHLSNLQDGKSQTLSELLLSNHASFAVLRDPRLLFHNHLPHALGSSYLLGAGTQKLKQIYNAEAEELKQVHDVFIQGGITRDNWRDFLGQKQYTVAYTNFFDIEVQNYAGDWKAVVDTYLFAGSKPLINGFSGGLGHPFIHLAYAYEFNSSVVATEALSMGCTEYDDIHRFIDRYPDDNSTYQTASLEKVLNMVRDDRRFDDMFDQPGFANVFTTLEQRETIVLEHWNGWIVTDPYEQLDDCMFTASRLAIETSNSKGEFDFYLAHVLTVGHALRILLPLMPVVWHIPVMKQYGLFTILVYIAQLRPAFDAQNIESWELKASNWSKISEDAVNNEPSVDIHFPKVVRALKVAEETWGSKHRHFMKAAEKFIAEFKSWTGFGLGVDVIP</sequence>
<dbReference type="GeneID" id="70131186"/>
<evidence type="ECO:0000256" key="1">
    <source>
        <dbReference type="ARBA" id="ARBA00023002"/>
    </source>
</evidence>
<dbReference type="Pfam" id="PF14027">
    <property type="entry name" value="Questin_oxidase"/>
    <property type="match status" value="1"/>
</dbReference>
<dbReference type="Proteomes" id="UP000758603">
    <property type="component" value="Unassembled WGS sequence"/>
</dbReference>
<protein>
    <submittedName>
        <fullName evidence="2">MGS207 protein</fullName>
    </submittedName>
</protein>
<name>A0A9P9A2N6_9PEZI</name>
<dbReference type="AlphaFoldDB" id="A0A9P9A2N6"/>
<organism evidence="2 3">
    <name type="scientific">Truncatella angustata</name>
    <dbReference type="NCBI Taxonomy" id="152316"/>
    <lineage>
        <taxon>Eukaryota</taxon>
        <taxon>Fungi</taxon>
        <taxon>Dikarya</taxon>
        <taxon>Ascomycota</taxon>
        <taxon>Pezizomycotina</taxon>
        <taxon>Sordariomycetes</taxon>
        <taxon>Xylariomycetidae</taxon>
        <taxon>Amphisphaeriales</taxon>
        <taxon>Sporocadaceae</taxon>
        <taxon>Truncatella</taxon>
    </lineage>
</organism>
<dbReference type="GO" id="GO:0016491">
    <property type="term" value="F:oxidoreductase activity"/>
    <property type="evidence" value="ECO:0007669"/>
    <property type="project" value="UniProtKB-KW"/>
</dbReference>
<dbReference type="EMBL" id="JAGPXC010000002">
    <property type="protein sequence ID" value="KAH6658401.1"/>
    <property type="molecule type" value="Genomic_DNA"/>
</dbReference>
<dbReference type="InterPro" id="IPR025337">
    <property type="entry name" value="Questin_oxidase-like"/>
</dbReference>
<gene>
    <name evidence="2" type="ORF">BKA67DRAFT_557972</name>
</gene>
<evidence type="ECO:0000313" key="3">
    <source>
        <dbReference type="Proteomes" id="UP000758603"/>
    </source>
</evidence>
<dbReference type="PANTHER" id="PTHR35870:SF6">
    <property type="entry name" value="MGS207 PROTEIN"/>
    <property type="match status" value="1"/>
</dbReference>
<reference evidence="2" key="1">
    <citation type="journal article" date="2021" name="Nat. Commun.">
        <title>Genetic determinants of endophytism in the Arabidopsis root mycobiome.</title>
        <authorList>
            <person name="Mesny F."/>
            <person name="Miyauchi S."/>
            <person name="Thiergart T."/>
            <person name="Pickel B."/>
            <person name="Atanasova L."/>
            <person name="Karlsson M."/>
            <person name="Huettel B."/>
            <person name="Barry K.W."/>
            <person name="Haridas S."/>
            <person name="Chen C."/>
            <person name="Bauer D."/>
            <person name="Andreopoulos W."/>
            <person name="Pangilinan J."/>
            <person name="LaButti K."/>
            <person name="Riley R."/>
            <person name="Lipzen A."/>
            <person name="Clum A."/>
            <person name="Drula E."/>
            <person name="Henrissat B."/>
            <person name="Kohler A."/>
            <person name="Grigoriev I.V."/>
            <person name="Martin F.M."/>
            <person name="Hacquard S."/>
        </authorList>
    </citation>
    <scope>NUCLEOTIDE SEQUENCE</scope>
    <source>
        <strain evidence="2">MPI-SDFR-AT-0073</strain>
    </source>
</reference>
<dbReference type="OrthoDB" id="10265971at2759"/>
<dbReference type="RefSeq" id="XP_045962635.1">
    <property type="nucleotide sequence ID" value="XM_046102294.1"/>
</dbReference>
<dbReference type="PANTHER" id="PTHR35870">
    <property type="entry name" value="PROTEIN, PUTATIVE (AFU_ORTHOLOGUE AFUA_5G03330)-RELATED"/>
    <property type="match status" value="1"/>
</dbReference>
<evidence type="ECO:0000313" key="2">
    <source>
        <dbReference type="EMBL" id="KAH6658401.1"/>
    </source>
</evidence>
<keyword evidence="1" id="KW-0560">Oxidoreductase</keyword>
<keyword evidence="3" id="KW-1185">Reference proteome</keyword>
<proteinExistence type="predicted"/>